<gene>
    <name evidence="1" type="ORF">PP769_14130</name>
</gene>
<name>A0AA96G964_9BACT</name>
<protein>
    <submittedName>
        <fullName evidence="1">Uncharacterized protein</fullName>
    </submittedName>
</protein>
<reference evidence="1 2" key="1">
    <citation type="submission" date="2023-01" db="EMBL/GenBank/DDBJ databases">
        <title>Cultivation and genomic characterization of new, ubiquitous marine nitrite-oxidizing bacteria from the Nitrospirales.</title>
        <authorList>
            <person name="Mueller A.J."/>
            <person name="Daebeler A."/>
            <person name="Herbold C.W."/>
            <person name="Kirkegaard R.H."/>
            <person name="Daims H."/>
        </authorList>
    </citation>
    <scope>NUCLEOTIDE SEQUENCE [LARGE SCALE GENOMIC DNA]</scope>
    <source>
        <strain evidence="1 2">VA</strain>
    </source>
</reference>
<dbReference type="KEGG" id="nall:PP769_14130"/>
<sequence>MKRSLTALLYSLALFNLWVGLQFPDQVSGQPPKAKGIQPLIQLESPSLHQLIPTNIRPLLLQKEQEQFLQELEGHPPDWRTLQSLDHTEQSERLFQLNRARDEARLIHKDILQQPIAFLWSGFLRKYMPEYQGFLVALGPEITSTSWGIVRFKPMGLPDYLVAIPSLESAKQIQSQQQKGEQIAIGVLFFGTLVADESLIYSFSHDQKGDGMILPVVQIEDVRYFITRPNRLSSNQLSHH</sequence>
<dbReference type="AlphaFoldDB" id="A0AA96G964"/>
<accession>A0AA96G964</accession>
<organism evidence="1 2">
    <name type="scientific">Candidatus Nitrospira allomarina</name>
    <dbReference type="NCBI Taxonomy" id="3020900"/>
    <lineage>
        <taxon>Bacteria</taxon>
        <taxon>Pseudomonadati</taxon>
        <taxon>Nitrospirota</taxon>
        <taxon>Nitrospiria</taxon>
        <taxon>Nitrospirales</taxon>
        <taxon>Nitrospiraceae</taxon>
        <taxon>Nitrospira</taxon>
    </lineage>
</organism>
<dbReference type="Proteomes" id="UP001302719">
    <property type="component" value="Chromosome"/>
</dbReference>
<keyword evidence="2" id="KW-1185">Reference proteome</keyword>
<evidence type="ECO:0000313" key="2">
    <source>
        <dbReference type="Proteomes" id="UP001302719"/>
    </source>
</evidence>
<dbReference type="EMBL" id="CP116967">
    <property type="protein sequence ID" value="WNM57107.1"/>
    <property type="molecule type" value="Genomic_DNA"/>
</dbReference>
<evidence type="ECO:0000313" key="1">
    <source>
        <dbReference type="EMBL" id="WNM57107.1"/>
    </source>
</evidence>
<dbReference type="RefSeq" id="WP_312641218.1">
    <property type="nucleotide sequence ID" value="NZ_CP116967.1"/>
</dbReference>
<proteinExistence type="predicted"/>